<dbReference type="PANTHER" id="PTHR18895">
    <property type="entry name" value="HEMK METHYLTRANSFERASE"/>
    <property type="match status" value="1"/>
</dbReference>
<dbReference type="KEGG" id="oho:Oweho_0412"/>
<dbReference type="PROSITE" id="PS00092">
    <property type="entry name" value="N6_MTASE"/>
    <property type="match status" value="1"/>
</dbReference>
<evidence type="ECO:0000256" key="3">
    <source>
        <dbReference type="ARBA" id="ARBA00022679"/>
    </source>
</evidence>
<dbReference type="Pfam" id="PF05175">
    <property type="entry name" value="MTS"/>
    <property type="match status" value="1"/>
</dbReference>
<dbReference type="InterPro" id="IPR029063">
    <property type="entry name" value="SAM-dependent_MTases_sf"/>
</dbReference>
<name>G8QZ47_OWEHD</name>
<keyword evidence="2 7" id="KW-0489">Methyltransferase</keyword>
<protein>
    <recommendedName>
        <fullName evidence="1">peptide chain release factor N(5)-glutamine methyltransferase</fullName>
        <ecNumber evidence="1">2.1.1.297</ecNumber>
    </recommendedName>
</protein>
<sequence length="281" mass="31857">MTISDLQSNFIEKLEGLYTKGEAERLFFIGLEDLMDINLSQYRVEQNRTTKEIDPKRMLNYLQGLLEGKPYQHLIGEVHFANLKLRVGPEALIPRPETEELAYLIKEENDTAAQLSILDIGTGTGCLALACAHLFKNSNVEAVDISKEALGLARANTKQNSLDVKFWEADILDKSKWPSGNWDLIVSNPPYIGESEAVEMDDLVKEHEPHTALFVPDNDILIFYRAIMELANERLNTGGKVYMEINQKLGEATRELFVHEGYETRLLKDLSGNDRFVVAER</sequence>
<dbReference type="EMBL" id="CP003156">
    <property type="protein sequence ID" value="AEV31430.1"/>
    <property type="molecule type" value="Genomic_DNA"/>
</dbReference>
<evidence type="ECO:0000256" key="2">
    <source>
        <dbReference type="ARBA" id="ARBA00022603"/>
    </source>
</evidence>
<dbReference type="HOGENOM" id="CLU_018398_3_2_10"/>
<evidence type="ECO:0000256" key="5">
    <source>
        <dbReference type="ARBA" id="ARBA00048391"/>
    </source>
</evidence>
<dbReference type="OrthoDB" id="9800643at2"/>
<dbReference type="InterPro" id="IPR019874">
    <property type="entry name" value="RF_methyltr_PrmC"/>
</dbReference>
<organism evidence="7 8">
    <name type="scientific">Owenweeksia hongkongensis (strain DSM 17368 / CIP 108786 / JCM 12287 / NRRL B-23963 / UST20020801)</name>
    <dbReference type="NCBI Taxonomy" id="926562"/>
    <lineage>
        <taxon>Bacteria</taxon>
        <taxon>Pseudomonadati</taxon>
        <taxon>Bacteroidota</taxon>
        <taxon>Flavobacteriia</taxon>
        <taxon>Flavobacteriales</taxon>
        <taxon>Owenweeksiaceae</taxon>
        <taxon>Owenweeksia</taxon>
    </lineage>
</organism>
<dbReference type="PANTHER" id="PTHR18895:SF74">
    <property type="entry name" value="MTRF1L RELEASE FACTOR GLUTAMINE METHYLTRANSFERASE"/>
    <property type="match status" value="1"/>
</dbReference>
<dbReference type="AlphaFoldDB" id="G8QZ47"/>
<keyword evidence="4" id="KW-0949">S-adenosyl-L-methionine</keyword>
<dbReference type="STRING" id="926562.Oweho_0412"/>
<comment type="catalytic activity">
    <reaction evidence="5">
        <text>L-glutaminyl-[peptide chain release factor] + S-adenosyl-L-methionine = N(5)-methyl-L-glutaminyl-[peptide chain release factor] + S-adenosyl-L-homocysteine + H(+)</text>
        <dbReference type="Rhea" id="RHEA:42896"/>
        <dbReference type="Rhea" id="RHEA-COMP:10271"/>
        <dbReference type="Rhea" id="RHEA-COMP:10272"/>
        <dbReference type="ChEBI" id="CHEBI:15378"/>
        <dbReference type="ChEBI" id="CHEBI:30011"/>
        <dbReference type="ChEBI" id="CHEBI:57856"/>
        <dbReference type="ChEBI" id="CHEBI:59789"/>
        <dbReference type="ChEBI" id="CHEBI:61891"/>
        <dbReference type="EC" id="2.1.1.297"/>
    </reaction>
</comment>
<accession>G8QZ47</accession>
<gene>
    <name evidence="7" type="ordered locus">Oweho_0412</name>
</gene>
<dbReference type="InterPro" id="IPR002052">
    <property type="entry name" value="DNA_methylase_N6_adenine_CS"/>
</dbReference>
<evidence type="ECO:0000256" key="4">
    <source>
        <dbReference type="ARBA" id="ARBA00022691"/>
    </source>
</evidence>
<dbReference type="InterPro" id="IPR050320">
    <property type="entry name" value="N5-glutamine_MTase"/>
</dbReference>
<dbReference type="PATRIC" id="fig|926562.3.peg.425"/>
<dbReference type="InterPro" id="IPR004556">
    <property type="entry name" value="HemK-like"/>
</dbReference>
<evidence type="ECO:0000259" key="6">
    <source>
        <dbReference type="Pfam" id="PF05175"/>
    </source>
</evidence>
<evidence type="ECO:0000313" key="8">
    <source>
        <dbReference type="Proteomes" id="UP000005631"/>
    </source>
</evidence>
<dbReference type="EC" id="2.1.1.297" evidence="1"/>
<dbReference type="GO" id="GO:0003676">
    <property type="term" value="F:nucleic acid binding"/>
    <property type="evidence" value="ECO:0007669"/>
    <property type="project" value="InterPro"/>
</dbReference>
<keyword evidence="8" id="KW-1185">Reference proteome</keyword>
<dbReference type="eggNOG" id="COG2890">
    <property type="taxonomic scope" value="Bacteria"/>
</dbReference>
<dbReference type="NCBIfam" id="TIGR00536">
    <property type="entry name" value="hemK_fam"/>
    <property type="match status" value="1"/>
</dbReference>
<dbReference type="SUPFAM" id="SSF53335">
    <property type="entry name" value="S-adenosyl-L-methionine-dependent methyltransferases"/>
    <property type="match status" value="1"/>
</dbReference>
<dbReference type="CDD" id="cd02440">
    <property type="entry name" value="AdoMet_MTases"/>
    <property type="match status" value="1"/>
</dbReference>
<dbReference type="NCBIfam" id="TIGR03534">
    <property type="entry name" value="RF_mod_PrmC"/>
    <property type="match status" value="1"/>
</dbReference>
<feature type="domain" description="Methyltransferase small" evidence="6">
    <location>
        <begin position="113"/>
        <end position="195"/>
    </location>
</feature>
<dbReference type="GO" id="GO:0032259">
    <property type="term" value="P:methylation"/>
    <property type="evidence" value="ECO:0007669"/>
    <property type="project" value="UniProtKB-KW"/>
</dbReference>
<dbReference type="RefSeq" id="WP_014200791.1">
    <property type="nucleotide sequence ID" value="NC_016599.1"/>
</dbReference>
<evidence type="ECO:0000313" key="7">
    <source>
        <dbReference type="EMBL" id="AEV31430.1"/>
    </source>
</evidence>
<dbReference type="Proteomes" id="UP000005631">
    <property type="component" value="Chromosome"/>
</dbReference>
<dbReference type="Gene3D" id="3.40.50.150">
    <property type="entry name" value="Vaccinia Virus protein VP39"/>
    <property type="match status" value="1"/>
</dbReference>
<proteinExistence type="predicted"/>
<keyword evidence="3 7" id="KW-0808">Transferase</keyword>
<reference evidence="7 8" key="1">
    <citation type="journal article" date="2012" name="Stand. Genomic Sci.">
        <title>Genome sequence of the orange-pigmented seawater bacterium Owenweeksia hongkongensis type strain (UST20020801(T)).</title>
        <authorList>
            <person name="Riedel T."/>
            <person name="Held B."/>
            <person name="Nolan M."/>
            <person name="Lucas S."/>
            <person name="Lapidus A."/>
            <person name="Tice H."/>
            <person name="Del Rio T.G."/>
            <person name="Cheng J.F."/>
            <person name="Han C."/>
            <person name="Tapia R."/>
            <person name="Goodwin L.A."/>
            <person name="Pitluck S."/>
            <person name="Liolios K."/>
            <person name="Mavromatis K."/>
            <person name="Pagani I."/>
            <person name="Ivanova N."/>
            <person name="Mikhailova N."/>
            <person name="Pati A."/>
            <person name="Chen A."/>
            <person name="Palaniappan K."/>
            <person name="Rohde M."/>
            <person name="Tindall B.J."/>
            <person name="Detter J.C."/>
            <person name="Goker M."/>
            <person name="Woyke T."/>
            <person name="Bristow J."/>
            <person name="Eisen J.A."/>
            <person name="Markowitz V."/>
            <person name="Hugenholtz P."/>
            <person name="Klenk H.P."/>
            <person name="Kyrpides N.C."/>
        </authorList>
    </citation>
    <scope>NUCLEOTIDE SEQUENCE</scope>
    <source>
        <strain evidence="8">DSM 17368 / JCM 12287 / NRRL B-23963</strain>
    </source>
</reference>
<dbReference type="InterPro" id="IPR007848">
    <property type="entry name" value="Small_mtfrase_dom"/>
</dbReference>
<dbReference type="GO" id="GO:0102559">
    <property type="term" value="F:peptide chain release factor N(5)-glutamine methyltransferase activity"/>
    <property type="evidence" value="ECO:0007669"/>
    <property type="project" value="UniProtKB-EC"/>
</dbReference>
<evidence type="ECO:0000256" key="1">
    <source>
        <dbReference type="ARBA" id="ARBA00012771"/>
    </source>
</evidence>